<gene>
    <name evidence="3" type="ORF">BC739_006529</name>
</gene>
<dbReference type="PANTHER" id="PTHR43861">
    <property type="entry name" value="TRANS-ACONITATE 2-METHYLTRANSFERASE-RELATED"/>
    <property type="match status" value="1"/>
</dbReference>
<dbReference type="GO" id="GO:0008168">
    <property type="term" value="F:methyltransferase activity"/>
    <property type="evidence" value="ECO:0007669"/>
    <property type="project" value="UniProtKB-KW"/>
</dbReference>
<keyword evidence="1" id="KW-0808">Transferase</keyword>
<dbReference type="CDD" id="cd02440">
    <property type="entry name" value="AdoMet_MTases"/>
    <property type="match status" value="1"/>
</dbReference>
<evidence type="ECO:0000259" key="2">
    <source>
        <dbReference type="Pfam" id="PF13649"/>
    </source>
</evidence>
<dbReference type="EMBL" id="JACJID010000005">
    <property type="protein sequence ID" value="MBA8929311.1"/>
    <property type="molecule type" value="Genomic_DNA"/>
</dbReference>
<dbReference type="InterPro" id="IPR029063">
    <property type="entry name" value="SAM-dependent_MTases_sf"/>
</dbReference>
<dbReference type="GO" id="GO:0032259">
    <property type="term" value="P:methylation"/>
    <property type="evidence" value="ECO:0007669"/>
    <property type="project" value="UniProtKB-KW"/>
</dbReference>
<dbReference type="RefSeq" id="WP_318296749.1">
    <property type="nucleotide sequence ID" value="NZ_BAAABQ010000022.1"/>
</dbReference>
<dbReference type="PANTHER" id="PTHR43861:SF3">
    <property type="entry name" value="PUTATIVE (AFU_ORTHOLOGUE AFUA_2G14390)-RELATED"/>
    <property type="match status" value="1"/>
</dbReference>
<evidence type="ECO:0000256" key="1">
    <source>
        <dbReference type="ARBA" id="ARBA00022679"/>
    </source>
</evidence>
<proteinExistence type="predicted"/>
<sequence>MTRQVQFGTGGRQDVVIVHQAPTTEARTMDAQFWDEMYRSRDQVFSGNPNGVLVTEVTDLLPGQALDVGCGEGADALWLARHGWQVTAVDISRTALHRAAATGTDLAGRVAWTRADLTAMSPPAGAFDLVSVQYFPLPRQPGHTALRGLLAAVAAGGTLLIASHDLADLSPRNGFDPSDYYQPEDIAGLLDEDWTVLINETRPRTAPAPAGTHHTRDTVLRARRLR</sequence>
<protein>
    <submittedName>
        <fullName evidence="3">SAM-dependent methyltransferase</fullName>
    </submittedName>
</protein>
<name>A0ABR6BQW4_9PSEU</name>
<dbReference type="InterPro" id="IPR041698">
    <property type="entry name" value="Methyltransf_25"/>
</dbReference>
<keyword evidence="4" id="KW-1185">Reference proteome</keyword>
<dbReference type="Gene3D" id="3.40.50.150">
    <property type="entry name" value="Vaccinia Virus protein VP39"/>
    <property type="match status" value="1"/>
</dbReference>
<comment type="caution">
    <text evidence="3">The sequence shown here is derived from an EMBL/GenBank/DDBJ whole genome shotgun (WGS) entry which is preliminary data.</text>
</comment>
<dbReference type="Pfam" id="PF13649">
    <property type="entry name" value="Methyltransf_25"/>
    <property type="match status" value="1"/>
</dbReference>
<evidence type="ECO:0000313" key="4">
    <source>
        <dbReference type="Proteomes" id="UP000517916"/>
    </source>
</evidence>
<organism evidence="3 4">
    <name type="scientific">Kutzneria viridogrisea</name>
    <dbReference type="NCBI Taxonomy" id="47990"/>
    <lineage>
        <taxon>Bacteria</taxon>
        <taxon>Bacillati</taxon>
        <taxon>Actinomycetota</taxon>
        <taxon>Actinomycetes</taxon>
        <taxon>Pseudonocardiales</taxon>
        <taxon>Pseudonocardiaceae</taxon>
        <taxon>Kutzneria</taxon>
    </lineage>
</organism>
<dbReference type="Proteomes" id="UP000517916">
    <property type="component" value="Unassembled WGS sequence"/>
</dbReference>
<reference evidence="3 4" key="1">
    <citation type="submission" date="2020-08" db="EMBL/GenBank/DDBJ databases">
        <title>Genomic Encyclopedia of Archaeal and Bacterial Type Strains, Phase II (KMG-II): from individual species to whole genera.</title>
        <authorList>
            <person name="Goeker M."/>
        </authorList>
    </citation>
    <scope>NUCLEOTIDE SEQUENCE [LARGE SCALE GENOMIC DNA]</scope>
    <source>
        <strain evidence="3 4">DSM 43850</strain>
    </source>
</reference>
<dbReference type="SUPFAM" id="SSF53335">
    <property type="entry name" value="S-adenosyl-L-methionine-dependent methyltransferases"/>
    <property type="match status" value="1"/>
</dbReference>
<accession>A0ABR6BQW4</accession>
<keyword evidence="3" id="KW-0489">Methyltransferase</keyword>
<feature type="domain" description="Methyltransferase" evidence="2">
    <location>
        <begin position="66"/>
        <end position="157"/>
    </location>
</feature>
<evidence type="ECO:0000313" key="3">
    <source>
        <dbReference type="EMBL" id="MBA8929311.1"/>
    </source>
</evidence>